<dbReference type="EMBL" id="KV453870">
    <property type="protein sequence ID" value="ODV82935.1"/>
    <property type="molecule type" value="Genomic_DNA"/>
</dbReference>
<evidence type="ECO:0000256" key="4">
    <source>
        <dbReference type="ARBA" id="ARBA00023163"/>
    </source>
</evidence>
<name>A0A1E4STU5_9ASCO</name>
<evidence type="ECO:0000259" key="7">
    <source>
        <dbReference type="PROSITE" id="PS50048"/>
    </source>
</evidence>
<accession>A0A1E4STU5</accession>
<dbReference type="OrthoDB" id="39175at2759"/>
<feature type="domain" description="Zn(2)-C6 fungal-type" evidence="7">
    <location>
        <begin position="6"/>
        <end position="37"/>
    </location>
</feature>
<dbReference type="SMART" id="SM00906">
    <property type="entry name" value="Fungal_trans"/>
    <property type="match status" value="1"/>
</dbReference>
<keyword evidence="3" id="KW-0805">Transcription regulation</keyword>
<gene>
    <name evidence="8" type="ORF">CANARDRAFT_30408</name>
</gene>
<dbReference type="PROSITE" id="PS00463">
    <property type="entry name" value="ZN2_CY6_FUNGAL_1"/>
    <property type="match status" value="1"/>
</dbReference>
<dbReference type="GO" id="GO:0005634">
    <property type="term" value="C:nucleus"/>
    <property type="evidence" value="ECO:0007669"/>
    <property type="project" value="UniProtKB-SubCell"/>
</dbReference>
<dbReference type="InterPro" id="IPR001138">
    <property type="entry name" value="Zn2Cys6_DnaBD"/>
</dbReference>
<dbReference type="PANTHER" id="PTHR47338">
    <property type="entry name" value="ZN(II)2CYS6 TRANSCRIPTION FACTOR (EUROFUNG)-RELATED"/>
    <property type="match status" value="1"/>
</dbReference>
<evidence type="ECO:0000313" key="8">
    <source>
        <dbReference type="EMBL" id="ODV82935.1"/>
    </source>
</evidence>
<evidence type="ECO:0000256" key="6">
    <source>
        <dbReference type="SAM" id="MobiDB-lite"/>
    </source>
</evidence>
<proteinExistence type="predicted"/>
<dbReference type="AlphaFoldDB" id="A0A1E4STU5"/>
<evidence type="ECO:0000256" key="1">
    <source>
        <dbReference type="ARBA" id="ARBA00004123"/>
    </source>
</evidence>
<dbReference type="GO" id="GO:0003677">
    <property type="term" value="F:DNA binding"/>
    <property type="evidence" value="ECO:0007669"/>
    <property type="project" value="InterPro"/>
</dbReference>
<dbReference type="InterPro" id="IPR036864">
    <property type="entry name" value="Zn2-C6_fun-type_DNA-bd_sf"/>
</dbReference>
<dbReference type="PROSITE" id="PS50048">
    <property type="entry name" value="ZN2_CY6_FUNGAL_2"/>
    <property type="match status" value="1"/>
</dbReference>
<evidence type="ECO:0000256" key="3">
    <source>
        <dbReference type="ARBA" id="ARBA00023015"/>
    </source>
</evidence>
<dbReference type="PANTHER" id="PTHR47338:SF5">
    <property type="entry name" value="ZN(II)2CYS6 TRANSCRIPTION FACTOR (EUROFUNG)"/>
    <property type="match status" value="1"/>
</dbReference>
<dbReference type="Pfam" id="PF00172">
    <property type="entry name" value="Zn_clus"/>
    <property type="match status" value="1"/>
</dbReference>
<dbReference type="SUPFAM" id="SSF57701">
    <property type="entry name" value="Zn2/Cys6 DNA-binding domain"/>
    <property type="match status" value="1"/>
</dbReference>
<evidence type="ECO:0000313" key="9">
    <source>
        <dbReference type="Proteomes" id="UP000094801"/>
    </source>
</evidence>
<dbReference type="InterPro" id="IPR007219">
    <property type="entry name" value="XnlR_reg_dom"/>
</dbReference>
<feature type="region of interest" description="Disordered" evidence="6">
    <location>
        <begin position="44"/>
        <end position="100"/>
    </location>
</feature>
<dbReference type="GO" id="GO:0000981">
    <property type="term" value="F:DNA-binding transcription factor activity, RNA polymerase II-specific"/>
    <property type="evidence" value="ECO:0007669"/>
    <property type="project" value="InterPro"/>
</dbReference>
<dbReference type="Pfam" id="PF04082">
    <property type="entry name" value="Fungal_trans"/>
    <property type="match status" value="1"/>
</dbReference>
<dbReference type="CDD" id="cd00067">
    <property type="entry name" value="GAL4"/>
    <property type="match status" value="1"/>
</dbReference>
<dbReference type="CDD" id="cd12148">
    <property type="entry name" value="fungal_TF_MHR"/>
    <property type="match status" value="1"/>
</dbReference>
<dbReference type="GO" id="GO:0008270">
    <property type="term" value="F:zinc ion binding"/>
    <property type="evidence" value="ECO:0007669"/>
    <property type="project" value="InterPro"/>
</dbReference>
<dbReference type="GO" id="GO:0006351">
    <property type="term" value="P:DNA-templated transcription"/>
    <property type="evidence" value="ECO:0007669"/>
    <property type="project" value="InterPro"/>
</dbReference>
<evidence type="ECO:0000256" key="5">
    <source>
        <dbReference type="ARBA" id="ARBA00023242"/>
    </source>
</evidence>
<dbReference type="Proteomes" id="UP000094801">
    <property type="component" value="Unassembled WGS sequence"/>
</dbReference>
<dbReference type="SMART" id="SM00066">
    <property type="entry name" value="GAL4"/>
    <property type="match status" value="1"/>
</dbReference>
<organism evidence="8 9">
    <name type="scientific">[Candida] arabinofermentans NRRL YB-2248</name>
    <dbReference type="NCBI Taxonomy" id="983967"/>
    <lineage>
        <taxon>Eukaryota</taxon>
        <taxon>Fungi</taxon>
        <taxon>Dikarya</taxon>
        <taxon>Ascomycota</taxon>
        <taxon>Saccharomycotina</taxon>
        <taxon>Pichiomycetes</taxon>
        <taxon>Pichiales</taxon>
        <taxon>Pichiaceae</taxon>
        <taxon>Ogataea</taxon>
        <taxon>Ogataea/Candida clade</taxon>
    </lineage>
</organism>
<feature type="compositionally biased region" description="Polar residues" evidence="6">
    <location>
        <begin position="77"/>
        <end position="98"/>
    </location>
</feature>
<dbReference type="STRING" id="983967.A0A1E4STU5"/>
<feature type="compositionally biased region" description="Low complexity" evidence="6">
    <location>
        <begin position="55"/>
        <end position="76"/>
    </location>
</feature>
<dbReference type="Gene3D" id="4.10.240.10">
    <property type="entry name" value="Zn(2)-C6 fungal-type DNA-binding domain"/>
    <property type="match status" value="1"/>
</dbReference>
<keyword evidence="4" id="KW-0804">Transcription</keyword>
<reference evidence="9" key="1">
    <citation type="submission" date="2016-04" db="EMBL/GenBank/DDBJ databases">
        <title>Comparative genomics of biotechnologically important yeasts.</title>
        <authorList>
            <consortium name="DOE Joint Genome Institute"/>
            <person name="Riley R."/>
            <person name="Haridas S."/>
            <person name="Wolfe K.H."/>
            <person name="Lopes M.R."/>
            <person name="Hittinger C.T."/>
            <person name="Goker M."/>
            <person name="Salamov A."/>
            <person name="Wisecaver J."/>
            <person name="Long T.M."/>
            <person name="Aerts A.L."/>
            <person name="Barry K."/>
            <person name="Choi C."/>
            <person name="Clum A."/>
            <person name="Coughlan A.Y."/>
            <person name="Deshpande S."/>
            <person name="Douglass A.P."/>
            <person name="Hanson S.J."/>
            <person name="Klenk H.-P."/>
            <person name="Labutti K."/>
            <person name="Lapidus A."/>
            <person name="Lindquist E."/>
            <person name="Lipzen A."/>
            <person name="Meier-Kolthoff J.P."/>
            <person name="Ohm R.A."/>
            <person name="Otillar R.P."/>
            <person name="Pangilinan J."/>
            <person name="Peng Y."/>
            <person name="Rokas A."/>
            <person name="Rosa C.A."/>
            <person name="Scheuner C."/>
            <person name="Sibirny A.A."/>
            <person name="Slot J.C."/>
            <person name="Stielow J.B."/>
            <person name="Sun H."/>
            <person name="Kurtzman C.P."/>
            <person name="Blackwell M."/>
            <person name="Grigoriev I.V."/>
            <person name="Jeffries T.W."/>
        </authorList>
    </citation>
    <scope>NUCLEOTIDE SEQUENCE [LARGE SCALE GENOMIC DNA]</scope>
    <source>
        <strain evidence="9">NRRL YB-2248</strain>
    </source>
</reference>
<dbReference type="InterPro" id="IPR050815">
    <property type="entry name" value="TF_fung"/>
</dbReference>
<comment type="subcellular location">
    <subcellularLocation>
        <location evidence="1">Nucleus</location>
    </subcellularLocation>
</comment>
<sequence length="629" mass="71666">MRTSLACSFCRSQKHKCVHDGVAPCRTCEKRNFDCVISPTVKKSKKDRQRRHTNESIVTSNSSSSTLTTNTTDYSSKNVDGPTTKSTFPREITNNHPSSIGDDPMVDVPIELFQIASQRVRKRFPELSFLHLNSIMFFPQLVDPYLKCSIMALCGYFTPIKNDKFLDFNSRYVQDEIFANYTLNNILSPTNLLSKPSLDLAQCLLLMSVYEWGKSKQFRCWMLHGCSCKMLQSLGFDENNSSPELRNELQRETTIRTFWSSFIVDRIVGSGRNRSLAYSSSDASSVPLPVSEATFESGSMSSMNGKRVSIRSLSTLHSDDILLPMYIRIFELWGEISMWLVRGGRREFLDLPWAPQAFYTTQKSKIIEWVELLPENSRWSISNFRAHRFMNTETLFCATNLVHRLCAVFLNREYLPFLPHSTPSPQGPCEPPLLPPPPIANFWEVSTSELFESAREIATIVELLDANDENPTDPATSPFISFCAFCAGSVSLYAWKFPWMDTPDWTLNCSAAQKMQKYLQKRRHRSDLESNWSNLLLQLEKLYDSVSNNLGKARVLNLGRNSFSKLEESVQIINSSTSLANNEIDKANHTISDESHDEFPAMFDVFHASMDQSTQVYLNAFLESLDESI</sequence>
<evidence type="ECO:0000256" key="2">
    <source>
        <dbReference type="ARBA" id="ARBA00022723"/>
    </source>
</evidence>
<keyword evidence="2" id="KW-0479">Metal-binding</keyword>
<keyword evidence="9" id="KW-1185">Reference proteome</keyword>
<keyword evidence="5" id="KW-0539">Nucleus</keyword>
<protein>
    <recommendedName>
        <fullName evidence="7">Zn(2)-C6 fungal-type domain-containing protein</fullName>
    </recommendedName>
</protein>